<accession>A0A8H6HNF4</accession>
<feature type="region of interest" description="Disordered" evidence="1">
    <location>
        <begin position="257"/>
        <end position="280"/>
    </location>
</feature>
<evidence type="ECO:0000256" key="1">
    <source>
        <dbReference type="SAM" id="MobiDB-lite"/>
    </source>
</evidence>
<feature type="region of interest" description="Disordered" evidence="1">
    <location>
        <begin position="40"/>
        <end position="104"/>
    </location>
</feature>
<evidence type="ECO:0000313" key="3">
    <source>
        <dbReference type="Proteomes" id="UP000521943"/>
    </source>
</evidence>
<feature type="region of interest" description="Disordered" evidence="1">
    <location>
        <begin position="199"/>
        <end position="223"/>
    </location>
</feature>
<feature type="compositionally biased region" description="Basic and acidic residues" evidence="1">
    <location>
        <begin position="263"/>
        <end position="280"/>
    </location>
</feature>
<feature type="compositionally biased region" description="Low complexity" evidence="1">
    <location>
        <begin position="199"/>
        <end position="219"/>
    </location>
</feature>
<feature type="compositionally biased region" description="Polar residues" evidence="1">
    <location>
        <begin position="71"/>
        <end position="80"/>
    </location>
</feature>
<reference evidence="2 3" key="1">
    <citation type="submission" date="2020-07" db="EMBL/GenBank/DDBJ databases">
        <title>Comparative genomics of pyrophilous fungi reveals a link between fire events and developmental genes.</title>
        <authorList>
            <consortium name="DOE Joint Genome Institute"/>
            <person name="Steindorff A.S."/>
            <person name="Carver A."/>
            <person name="Calhoun S."/>
            <person name="Stillman K."/>
            <person name="Liu H."/>
            <person name="Lipzen A."/>
            <person name="Pangilinan J."/>
            <person name="Labutti K."/>
            <person name="Bruns T.D."/>
            <person name="Grigoriev I.V."/>
        </authorList>
    </citation>
    <scope>NUCLEOTIDE SEQUENCE [LARGE SCALE GENOMIC DNA]</scope>
    <source>
        <strain evidence="2 3">CBS 144469</strain>
    </source>
</reference>
<evidence type="ECO:0000313" key="2">
    <source>
        <dbReference type="EMBL" id="KAF6749834.1"/>
    </source>
</evidence>
<gene>
    <name evidence="2" type="ORF">DFP72DRAFT_532046</name>
</gene>
<comment type="caution">
    <text evidence="2">The sequence shown here is derived from an EMBL/GenBank/DDBJ whole genome shotgun (WGS) entry which is preliminary data.</text>
</comment>
<protein>
    <submittedName>
        <fullName evidence="2">Uncharacterized protein</fullName>
    </submittedName>
</protein>
<proteinExistence type="predicted"/>
<dbReference type="Proteomes" id="UP000521943">
    <property type="component" value="Unassembled WGS sequence"/>
</dbReference>
<name>A0A8H6HNF4_9AGAR</name>
<sequence>MSLVPSCPPFVRTTSRVVLFQPVQTLLVNFRLPFPITWNRPDSAMPPTTRARARRSRESALASASVKENQHLTTKNGNSNSRKRNANLKSAIGPGFGGDGTSVSRVTRSKTALQRASRSGAIPSQIGKKEPLRTKRHGRNSSIRDGAVVGVSGSHDAACMGSGGVGPQGSISAGMGMLEGLSALGNSDRIALQTLLSASPTRAPSTAPTPSAAHPGPSSLWDDAGELEVDYQSLLERERRQAEDAYWRQWNERVWMHAAGRTEGGRREGRGVDTPRLQEE</sequence>
<organism evidence="2 3">
    <name type="scientific">Ephemerocybe angulata</name>
    <dbReference type="NCBI Taxonomy" id="980116"/>
    <lineage>
        <taxon>Eukaryota</taxon>
        <taxon>Fungi</taxon>
        <taxon>Dikarya</taxon>
        <taxon>Basidiomycota</taxon>
        <taxon>Agaricomycotina</taxon>
        <taxon>Agaricomycetes</taxon>
        <taxon>Agaricomycetidae</taxon>
        <taxon>Agaricales</taxon>
        <taxon>Agaricineae</taxon>
        <taxon>Psathyrellaceae</taxon>
        <taxon>Ephemerocybe</taxon>
    </lineage>
</organism>
<dbReference type="OrthoDB" id="10475294at2759"/>
<keyword evidence="3" id="KW-1185">Reference proteome</keyword>
<dbReference type="EMBL" id="JACGCI010000060">
    <property type="protein sequence ID" value="KAF6749834.1"/>
    <property type="molecule type" value="Genomic_DNA"/>
</dbReference>
<dbReference type="AlphaFoldDB" id="A0A8H6HNF4"/>